<reference evidence="1" key="2">
    <citation type="journal article" date="2020" name="Nat. Commun.">
        <title>Large-scale genome sequencing of mycorrhizal fungi provides insights into the early evolution of symbiotic traits.</title>
        <authorList>
            <person name="Miyauchi S."/>
            <person name="Kiss E."/>
            <person name="Kuo A."/>
            <person name="Drula E."/>
            <person name="Kohler A."/>
            <person name="Sanchez-Garcia M."/>
            <person name="Morin E."/>
            <person name="Andreopoulos B."/>
            <person name="Barry K.W."/>
            <person name="Bonito G."/>
            <person name="Buee M."/>
            <person name="Carver A."/>
            <person name="Chen C."/>
            <person name="Cichocki N."/>
            <person name="Clum A."/>
            <person name="Culley D."/>
            <person name="Crous P.W."/>
            <person name="Fauchery L."/>
            <person name="Girlanda M."/>
            <person name="Hayes R.D."/>
            <person name="Keri Z."/>
            <person name="LaButti K."/>
            <person name="Lipzen A."/>
            <person name="Lombard V."/>
            <person name="Magnuson J."/>
            <person name="Maillard F."/>
            <person name="Murat C."/>
            <person name="Nolan M."/>
            <person name="Ohm R.A."/>
            <person name="Pangilinan J."/>
            <person name="Pereira M.F."/>
            <person name="Perotto S."/>
            <person name="Peter M."/>
            <person name="Pfister S."/>
            <person name="Riley R."/>
            <person name="Sitrit Y."/>
            <person name="Stielow J.B."/>
            <person name="Szollosi G."/>
            <person name="Zifcakova L."/>
            <person name="Stursova M."/>
            <person name="Spatafora J.W."/>
            <person name="Tedersoo L."/>
            <person name="Vaario L.M."/>
            <person name="Yamada A."/>
            <person name="Yan M."/>
            <person name="Wang P."/>
            <person name="Xu J."/>
            <person name="Bruns T."/>
            <person name="Baldrian P."/>
            <person name="Vilgalys R."/>
            <person name="Dunand C."/>
            <person name="Henrissat B."/>
            <person name="Grigoriev I.V."/>
            <person name="Hibbett D."/>
            <person name="Nagy L.G."/>
            <person name="Martin F.M."/>
        </authorList>
    </citation>
    <scope>NUCLEOTIDE SEQUENCE</scope>
    <source>
        <strain evidence="1">P2</strain>
    </source>
</reference>
<evidence type="ECO:0000313" key="1">
    <source>
        <dbReference type="EMBL" id="KAF9645180.1"/>
    </source>
</evidence>
<evidence type="ECO:0000313" key="2">
    <source>
        <dbReference type="Proteomes" id="UP000886501"/>
    </source>
</evidence>
<organism evidence="1 2">
    <name type="scientific">Thelephora ganbajun</name>
    <name type="common">Ganba fungus</name>
    <dbReference type="NCBI Taxonomy" id="370292"/>
    <lineage>
        <taxon>Eukaryota</taxon>
        <taxon>Fungi</taxon>
        <taxon>Dikarya</taxon>
        <taxon>Basidiomycota</taxon>
        <taxon>Agaricomycotina</taxon>
        <taxon>Agaricomycetes</taxon>
        <taxon>Thelephorales</taxon>
        <taxon>Thelephoraceae</taxon>
        <taxon>Thelephora</taxon>
    </lineage>
</organism>
<proteinExistence type="predicted"/>
<accession>A0ACB6Z731</accession>
<protein>
    <submittedName>
        <fullName evidence="1">Bola-like protein</fullName>
    </submittedName>
</protein>
<keyword evidence="2" id="KW-1185">Reference proteome</keyword>
<comment type="caution">
    <text evidence="1">The sequence shown here is derived from an EMBL/GenBank/DDBJ whole genome shotgun (WGS) entry which is preliminary data.</text>
</comment>
<dbReference type="EMBL" id="MU118100">
    <property type="protein sequence ID" value="KAF9645180.1"/>
    <property type="molecule type" value="Genomic_DNA"/>
</dbReference>
<sequence length="87" mass="9682">MGILIKDLETAIRDAFPIIHLEIEDTSSGCGENYSVLIVSPAFEGKTTLARHRLVNEALKKEIAIMHAFSQRALTPAQYEVQKADKQ</sequence>
<name>A0ACB6Z731_THEGA</name>
<reference evidence="1" key="1">
    <citation type="submission" date="2019-10" db="EMBL/GenBank/DDBJ databases">
        <authorList>
            <consortium name="DOE Joint Genome Institute"/>
            <person name="Kuo A."/>
            <person name="Miyauchi S."/>
            <person name="Kiss E."/>
            <person name="Drula E."/>
            <person name="Kohler A."/>
            <person name="Sanchez-Garcia M."/>
            <person name="Andreopoulos B."/>
            <person name="Barry K.W."/>
            <person name="Bonito G."/>
            <person name="Buee M."/>
            <person name="Carver A."/>
            <person name="Chen C."/>
            <person name="Cichocki N."/>
            <person name="Clum A."/>
            <person name="Culley D."/>
            <person name="Crous P.W."/>
            <person name="Fauchery L."/>
            <person name="Girlanda M."/>
            <person name="Hayes R."/>
            <person name="Keri Z."/>
            <person name="Labutti K."/>
            <person name="Lipzen A."/>
            <person name="Lombard V."/>
            <person name="Magnuson J."/>
            <person name="Maillard F."/>
            <person name="Morin E."/>
            <person name="Murat C."/>
            <person name="Nolan M."/>
            <person name="Ohm R."/>
            <person name="Pangilinan J."/>
            <person name="Pereira M."/>
            <person name="Perotto S."/>
            <person name="Peter M."/>
            <person name="Riley R."/>
            <person name="Sitrit Y."/>
            <person name="Stielow B."/>
            <person name="Szollosi G."/>
            <person name="Zifcakova L."/>
            <person name="Stursova M."/>
            <person name="Spatafora J.W."/>
            <person name="Tedersoo L."/>
            <person name="Vaario L.-M."/>
            <person name="Yamada A."/>
            <person name="Yan M."/>
            <person name="Wang P."/>
            <person name="Xu J."/>
            <person name="Bruns T."/>
            <person name="Baldrian P."/>
            <person name="Vilgalys R."/>
            <person name="Henrissat B."/>
            <person name="Grigoriev I.V."/>
            <person name="Hibbett D."/>
            <person name="Nagy L.G."/>
            <person name="Martin F.M."/>
        </authorList>
    </citation>
    <scope>NUCLEOTIDE SEQUENCE</scope>
    <source>
        <strain evidence="1">P2</strain>
    </source>
</reference>
<dbReference type="Proteomes" id="UP000886501">
    <property type="component" value="Unassembled WGS sequence"/>
</dbReference>
<gene>
    <name evidence="1" type="ORF">BDM02DRAFT_3189911</name>
</gene>